<keyword evidence="2" id="KW-1185">Reference proteome</keyword>
<dbReference type="PANTHER" id="PTHR31511">
    <property type="entry name" value="PROTEIN CBG23764"/>
    <property type="match status" value="1"/>
</dbReference>
<proteinExistence type="predicted"/>
<dbReference type="Proteomes" id="UP000887013">
    <property type="component" value="Unassembled WGS sequence"/>
</dbReference>
<gene>
    <name evidence="1" type="primary">AVEN_221900_1</name>
    <name evidence="1" type="ORF">NPIL_212141</name>
</gene>
<name>A0A8X6PWG5_NEPPI</name>
<evidence type="ECO:0000313" key="1">
    <source>
        <dbReference type="EMBL" id="GFT93346.1"/>
    </source>
</evidence>
<dbReference type="AlphaFoldDB" id="A0A8X6PWG5"/>
<protein>
    <submittedName>
        <fullName evidence="1">C2H2-type domain-containing protein</fullName>
    </submittedName>
</protein>
<comment type="caution">
    <text evidence="1">The sequence shown here is derived from an EMBL/GenBank/DDBJ whole genome shotgun (WGS) entry which is preliminary data.</text>
</comment>
<organism evidence="1 2">
    <name type="scientific">Nephila pilipes</name>
    <name type="common">Giant wood spider</name>
    <name type="synonym">Nephila maculata</name>
    <dbReference type="NCBI Taxonomy" id="299642"/>
    <lineage>
        <taxon>Eukaryota</taxon>
        <taxon>Metazoa</taxon>
        <taxon>Ecdysozoa</taxon>
        <taxon>Arthropoda</taxon>
        <taxon>Chelicerata</taxon>
        <taxon>Arachnida</taxon>
        <taxon>Araneae</taxon>
        <taxon>Araneomorphae</taxon>
        <taxon>Entelegynae</taxon>
        <taxon>Araneoidea</taxon>
        <taxon>Nephilidae</taxon>
        <taxon>Nephila</taxon>
    </lineage>
</organism>
<accession>A0A8X6PWG5</accession>
<evidence type="ECO:0000313" key="2">
    <source>
        <dbReference type="Proteomes" id="UP000887013"/>
    </source>
</evidence>
<reference evidence="1" key="1">
    <citation type="submission" date="2020-08" db="EMBL/GenBank/DDBJ databases">
        <title>Multicomponent nature underlies the extraordinary mechanical properties of spider dragline silk.</title>
        <authorList>
            <person name="Kono N."/>
            <person name="Nakamura H."/>
            <person name="Mori M."/>
            <person name="Yoshida Y."/>
            <person name="Ohtoshi R."/>
            <person name="Malay A.D."/>
            <person name="Moran D.A.P."/>
            <person name="Tomita M."/>
            <person name="Numata K."/>
            <person name="Arakawa K."/>
        </authorList>
    </citation>
    <scope>NUCLEOTIDE SEQUENCE</scope>
</reference>
<dbReference type="PANTHER" id="PTHR31511:SF12">
    <property type="entry name" value="RHO TERMINATION FACTOR N-TERMINAL DOMAIN-CONTAINING PROTEIN"/>
    <property type="match status" value="1"/>
</dbReference>
<dbReference type="EMBL" id="BMAW01025639">
    <property type="protein sequence ID" value="GFT93346.1"/>
    <property type="molecule type" value="Genomic_DNA"/>
</dbReference>
<dbReference type="OrthoDB" id="6417425at2759"/>
<sequence length="106" mass="12469">MKENNVTVSLQFIDSFQFLPTSLQKLVHNLKDSDFNILKQNVSQDKIHLLLRKVIYPYEYVDNFQKFSEIVLPPVSAFYSTLSGERVSAEDYERAKNVWSTFKMKE</sequence>